<gene>
    <name evidence="3" type="ORF">CYNAS_LOCUS5601</name>
</gene>
<evidence type="ECO:0000256" key="2">
    <source>
        <dbReference type="SAM" id="SignalP"/>
    </source>
</evidence>
<evidence type="ECO:0000313" key="3">
    <source>
        <dbReference type="EMBL" id="CAJ0593618.1"/>
    </source>
</evidence>
<dbReference type="PANTHER" id="PTHR22718">
    <property type="entry name" value="SERPENTINE RECEPTOR, CLASS X"/>
    <property type="match status" value="1"/>
</dbReference>
<keyword evidence="4" id="KW-1185">Reference proteome</keyword>
<reference evidence="3" key="1">
    <citation type="submission" date="2023-07" db="EMBL/GenBank/DDBJ databases">
        <authorList>
            <consortium name="CYATHOMIX"/>
        </authorList>
    </citation>
    <scope>NUCLEOTIDE SEQUENCE</scope>
    <source>
        <strain evidence="3">N/A</strain>
    </source>
</reference>
<feature type="signal peptide" evidence="2">
    <location>
        <begin position="1"/>
        <end position="17"/>
    </location>
</feature>
<dbReference type="AlphaFoldDB" id="A0AA36GJZ9"/>
<accession>A0AA36GJZ9</accession>
<dbReference type="EMBL" id="CATQJL010000112">
    <property type="protein sequence ID" value="CAJ0593618.1"/>
    <property type="molecule type" value="Genomic_DNA"/>
</dbReference>
<evidence type="ECO:0008006" key="5">
    <source>
        <dbReference type="Google" id="ProtNLM"/>
    </source>
</evidence>
<dbReference type="Gene3D" id="1.20.1070.10">
    <property type="entry name" value="Rhodopsin 7-helix transmembrane proteins"/>
    <property type="match status" value="1"/>
</dbReference>
<name>A0AA36GJZ9_CYLNA</name>
<sequence length="180" mass="20530">MLIAIACLLAMVLVTFSHFLSPCCRIIANPLIYSYEYLKTSSNTSNLSMLIVGIPLNIGTSFYCIISYSVLFIYIHRTSASENVQTCKRREMRCCIQFLLMFLTYTFVWLTFFLRPALDIPYEEIYSFTLISLVANCGVNSIIYLTMNTEVRGAANKILGKEIFSTRVTSKAIHFTHHQS</sequence>
<keyword evidence="1" id="KW-0812">Transmembrane</keyword>
<feature type="transmembrane region" description="Helical" evidence="1">
    <location>
        <begin position="49"/>
        <end position="74"/>
    </location>
</feature>
<dbReference type="SUPFAM" id="SSF81321">
    <property type="entry name" value="Family A G protein-coupled receptor-like"/>
    <property type="match status" value="1"/>
</dbReference>
<proteinExistence type="predicted"/>
<keyword evidence="1" id="KW-1133">Transmembrane helix</keyword>
<dbReference type="Proteomes" id="UP001176961">
    <property type="component" value="Unassembled WGS sequence"/>
</dbReference>
<feature type="transmembrane region" description="Helical" evidence="1">
    <location>
        <begin position="125"/>
        <end position="147"/>
    </location>
</feature>
<keyword evidence="2" id="KW-0732">Signal</keyword>
<evidence type="ECO:0000256" key="1">
    <source>
        <dbReference type="SAM" id="Phobius"/>
    </source>
</evidence>
<organism evidence="3 4">
    <name type="scientific">Cylicocyclus nassatus</name>
    <name type="common">Nematode worm</name>
    <dbReference type="NCBI Taxonomy" id="53992"/>
    <lineage>
        <taxon>Eukaryota</taxon>
        <taxon>Metazoa</taxon>
        <taxon>Ecdysozoa</taxon>
        <taxon>Nematoda</taxon>
        <taxon>Chromadorea</taxon>
        <taxon>Rhabditida</taxon>
        <taxon>Rhabditina</taxon>
        <taxon>Rhabditomorpha</taxon>
        <taxon>Strongyloidea</taxon>
        <taxon>Strongylidae</taxon>
        <taxon>Cylicocyclus</taxon>
    </lineage>
</organism>
<dbReference type="PANTHER" id="PTHR22718:SF11">
    <property type="entry name" value="7TM GPCR SERPENTINE RECEPTOR CLASS X (SRX) DOMAIN-CONTAINING PROTEIN"/>
    <property type="match status" value="1"/>
</dbReference>
<feature type="chain" id="PRO_5041332877" description="G-protein coupled receptors family 1 profile domain-containing protein" evidence="2">
    <location>
        <begin position="18"/>
        <end position="180"/>
    </location>
</feature>
<evidence type="ECO:0000313" key="4">
    <source>
        <dbReference type="Proteomes" id="UP001176961"/>
    </source>
</evidence>
<protein>
    <recommendedName>
        <fullName evidence="5">G-protein coupled receptors family 1 profile domain-containing protein</fullName>
    </recommendedName>
</protein>
<keyword evidence="1" id="KW-0472">Membrane</keyword>
<comment type="caution">
    <text evidence="3">The sequence shown here is derived from an EMBL/GenBank/DDBJ whole genome shotgun (WGS) entry which is preliminary data.</text>
</comment>
<feature type="transmembrane region" description="Helical" evidence="1">
    <location>
        <begin position="95"/>
        <end position="113"/>
    </location>
</feature>